<dbReference type="EMBL" id="BSXU01003656">
    <property type="protein sequence ID" value="GMG40296.1"/>
    <property type="molecule type" value="Genomic_DNA"/>
</dbReference>
<dbReference type="AlphaFoldDB" id="A0A9W6YXE1"/>
<comment type="caution">
    <text evidence="1">The sequence shown here is derived from an EMBL/GenBank/DDBJ whole genome shotgun (WGS) entry which is preliminary data.</text>
</comment>
<accession>A0A9W6YXE1</accession>
<evidence type="ECO:0000313" key="1">
    <source>
        <dbReference type="EMBL" id="GMG40296.1"/>
    </source>
</evidence>
<sequence>MEVRTMTDTRFVYLGIPVNGVKWPSKLKSSLQKLPPLYMTYHYNFEPICKREFEKFIFTINSKRHHPLYTVLSGHISYSTMTSRDTRTPTVQQFSNKLNIKNEKQISSIG</sequence>
<organism evidence="1 2">
    <name type="scientific">Ambrosiozyma monospora</name>
    <name type="common">Yeast</name>
    <name type="synonym">Endomycopsis monosporus</name>
    <dbReference type="NCBI Taxonomy" id="43982"/>
    <lineage>
        <taxon>Eukaryota</taxon>
        <taxon>Fungi</taxon>
        <taxon>Dikarya</taxon>
        <taxon>Ascomycota</taxon>
        <taxon>Saccharomycotina</taxon>
        <taxon>Pichiomycetes</taxon>
        <taxon>Pichiales</taxon>
        <taxon>Pichiaceae</taxon>
        <taxon>Ambrosiozyma</taxon>
    </lineage>
</organism>
<evidence type="ECO:0000313" key="2">
    <source>
        <dbReference type="Proteomes" id="UP001165063"/>
    </source>
</evidence>
<dbReference type="Proteomes" id="UP001165063">
    <property type="component" value="Unassembled WGS sequence"/>
</dbReference>
<keyword evidence="2" id="KW-1185">Reference proteome</keyword>
<name>A0A9W6YXE1_AMBMO</name>
<protein>
    <submittedName>
        <fullName evidence="1">Unnamed protein product</fullName>
    </submittedName>
</protein>
<proteinExistence type="predicted"/>
<reference evidence="1" key="1">
    <citation type="submission" date="2023-04" db="EMBL/GenBank/DDBJ databases">
        <title>Ambrosiozyma monospora NBRC 1965.</title>
        <authorList>
            <person name="Ichikawa N."/>
            <person name="Sato H."/>
            <person name="Tonouchi N."/>
        </authorList>
    </citation>
    <scope>NUCLEOTIDE SEQUENCE</scope>
    <source>
        <strain evidence="1">NBRC 1965</strain>
    </source>
</reference>
<gene>
    <name evidence="1" type="ORF">Amon01_000606500</name>
</gene>